<comment type="caution">
    <text evidence="1">The sequence shown here is derived from an EMBL/GenBank/DDBJ whole genome shotgun (WGS) entry which is preliminary data.</text>
</comment>
<organism evidence="1 2">
    <name type="scientific">Proteus myxofaciens ATCC 19692</name>
    <dbReference type="NCBI Taxonomy" id="1354337"/>
    <lineage>
        <taxon>Bacteria</taxon>
        <taxon>Pseudomonadati</taxon>
        <taxon>Pseudomonadota</taxon>
        <taxon>Gammaproteobacteria</taxon>
        <taxon>Enterobacterales</taxon>
        <taxon>Morganellaceae</taxon>
        <taxon>Proteus</taxon>
    </lineage>
</organism>
<name>A0A198GQI9_9GAMM</name>
<keyword evidence="2" id="KW-1185">Reference proteome</keyword>
<evidence type="ECO:0000313" key="1">
    <source>
        <dbReference type="EMBL" id="OAT39135.1"/>
    </source>
</evidence>
<dbReference type="STRING" id="1354337.M983_0085"/>
<sequence length="133" mass="15327">MFYSASYSGFYSQEIHGKDIPKDAKEITQERYIELLAGQSEGKNISHNNEGYPILLEQPKPDKNQLIDLAKKDKDNLLQWANNKLQPLNDAYELGSILPKEVERRVNLMKFRVAISRIDVSLAPDIEWPQKPE</sequence>
<dbReference type="Proteomes" id="UP000094023">
    <property type="component" value="Unassembled WGS sequence"/>
</dbReference>
<proteinExistence type="predicted"/>
<dbReference type="InterPro" id="IPR003458">
    <property type="entry name" value="Phage_T4_Gp38_tail_assem"/>
</dbReference>
<protein>
    <submittedName>
        <fullName evidence="1">Tail fiber assembly protein</fullName>
    </submittedName>
</protein>
<reference evidence="1 2" key="1">
    <citation type="submission" date="2016-04" db="EMBL/GenBank/DDBJ databases">
        <title>ATOL: Assembling a taxonomically balanced genome-scale reconstruction of the evolutionary history of the Enterobacteriaceae.</title>
        <authorList>
            <person name="Plunkett G.III."/>
            <person name="Neeno-Eckwall E.C."/>
            <person name="Glasner J.D."/>
            <person name="Perna N.T."/>
        </authorList>
    </citation>
    <scope>NUCLEOTIDE SEQUENCE [LARGE SCALE GENOMIC DNA]</scope>
    <source>
        <strain evidence="1 2">ATCC 19692</strain>
    </source>
</reference>
<dbReference type="AlphaFoldDB" id="A0A198GQI9"/>
<dbReference type="RefSeq" id="WP_066745330.1">
    <property type="nucleotide sequence ID" value="NZ_LXEN01000005.1"/>
</dbReference>
<dbReference type="EMBL" id="LXEN01000005">
    <property type="protein sequence ID" value="OAT39135.1"/>
    <property type="molecule type" value="Genomic_DNA"/>
</dbReference>
<dbReference type="Pfam" id="PF02413">
    <property type="entry name" value="Caudo_TAP"/>
    <property type="match status" value="1"/>
</dbReference>
<evidence type="ECO:0000313" key="2">
    <source>
        <dbReference type="Proteomes" id="UP000094023"/>
    </source>
</evidence>
<gene>
    <name evidence="1" type="ORF">M983_0085</name>
</gene>
<accession>A0A198GQI9</accession>